<dbReference type="PIRSF" id="PIRSF000185">
    <property type="entry name" value="Glu_DH"/>
    <property type="match status" value="1"/>
</dbReference>
<organism evidence="7 8">
    <name type="scientific">Sporosarcina contaminans</name>
    <dbReference type="NCBI Taxonomy" id="633403"/>
    <lineage>
        <taxon>Bacteria</taxon>
        <taxon>Bacillati</taxon>
        <taxon>Bacillota</taxon>
        <taxon>Bacilli</taxon>
        <taxon>Bacillales</taxon>
        <taxon>Caryophanaceae</taxon>
        <taxon>Sporosarcina</taxon>
    </lineage>
</organism>
<comment type="caution">
    <text evidence="7">The sequence shown here is derived from an EMBL/GenBank/DDBJ whole genome shotgun (WGS) entry which is preliminary data.</text>
</comment>
<dbReference type="InterPro" id="IPR006096">
    <property type="entry name" value="Glu/Leu/Phe/Val/Trp_DH_C"/>
</dbReference>
<dbReference type="SMART" id="SM00839">
    <property type="entry name" value="ELFV_dehydrog"/>
    <property type="match status" value="1"/>
</dbReference>
<evidence type="ECO:0000256" key="2">
    <source>
        <dbReference type="ARBA" id="ARBA00012896"/>
    </source>
</evidence>
<name>A0ABW3U1P2_9BACL</name>
<proteinExistence type="inferred from homology"/>
<dbReference type="Gene3D" id="3.40.50.10860">
    <property type="entry name" value="Leucine Dehydrogenase, chain A, domain 1"/>
    <property type="match status" value="1"/>
</dbReference>
<dbReference type="InterPro" id="IPR006097">
    <property type="entry name" value="Glu/Leu/Phe/Val/Trp_DH_dimer"/>
</dbReference>
<accession>A0ABW3U1P2</accession>
<dbReference type="Gene3D" id="3.40.50.720">
    <property type="entry name" value="NAD(P)-binding Rossmann-like Domain"/>
    <property type="match status" value="1"/>
</dbReference>
<dbReference type="PANTHER" id="PTHR11606">
    <property type="entry name" value="GLUTAMATE DEHYDROGENASE"/>
    <property type="match status" value="1"/>
</dbReference>
<dbReference type="PANTHER" id="PTHR11606:SF13">
    <property type="entry name" value="GLUTAMATE DEHYDROGENASE 1, MITOCHONDRIAL"/>
    <property type="match status" value="1"/>
</dbReference>
<gene>
    <name evidence="7" type="ORF">ACFQ38_16030</name>
</gene>
<dbReference type="SUPFAM" id="SSF53223">
    <property type="entry name" value="Aminoacid dehydrogenase-like, N-terminal domain"/>
    <property type="match status" value="1"/>
</dbReference>
<feature type="domain" description="Glutamate/phenylalanine/leucine/valine/L-tryptophan dehydrogenase C-terminal" evidence="6">
    <location>
        <begin position="152"/>
        <end position="378"/>
    </location>
</feature>
<dbReference type="EMBL" id="JBHTLT010000126">
    <property type="protein sequence ID" value="MFD1206605.1"/>
    <property type="molecule type" value="Genomic_DNA"/>
</dbReference>
<dbReference type="InterPro" id="IPR006095">
    <property type="entry name" value="Glu/Leu/Phe/Val/Trp_DH"/>
</dbReference>
<dbReference type="RefSeq" id="WP_381482152.1">
    <property type="nucleotide sequence ID" value="NZ_JBHTLT010000126.1"/>
</dbReference>
<dbReference type="InterPro" id="IPR046346">
    <property type="entry name" value="Aminoacid_DH-like_N_sf"/>
</dbReference>
<evidence type="ECO:0000313" key="7">
    <source>
        <dbReference type="EMBL" id="MFD1206605.1"/>
    </source>
</evidence>
<protein>
    <recommendedName>
        <fullName evidence="2 4">Glutamate dehydrogenase</fullName>
    </recommendedName>
</protein>
<dbReference type="SUPFAM" id="SSF51735">
    <property type="entry name" value="NAD(P)-binding Rossmann-fold domains"/>
    <property type="match status" value="1"/>
</dbReference>
<keyword evidence="3 4" id="KW-0560">Oxidoreductase</keyword>
<evidence type="ECO:0000259" key="6">
    <source>
        <dbReference type="SMART" id="SM00839"/>
    </source>
</evidence>
<dbReference type="PRINTS" id="PR00082">
    <property type="entry name" value="GLFDHDRGNASE"/>
</dbReference>
<keyword evidence="8" id="KW-1185">Reference proteome</keyword>
<evidence type="ECO:0000313" key="8">
    <source>
        <dbReference type="Proteomes" id="UP001597231"/>
    </source>
</evidence>
<evidence type="ECO:0000256" key="1">
    <source>
        <dbReference type="ARBA" id="ARBA00006382"/>
    </source>
</evidence>
<dbReference type="InterPro" id="IPR036291">
    <property type="entry name" value="NAD(P)-bd_dom_sf"/>
</dbReference>
<dbReference type="InterPro" id="IPR014362">
    <property type="entry name" value="Glu_DH"/>
</dbReference>
<reference evidence="8" key="1">
    <citation type="journal article" date="2019" name="Int. J. Syst. Evol. Microbiol.">
        <title>The Global Catalogue of Microorganisms (GCM) 10K type strain sequencing project: providing services to taxonomists for standard genome sequencing and annotation.</title>
        <authorList>
            <consortium name="The Broad Institute Genomics Platform"/>
            <consortium name="The Broad Institute Genome Sequencing Center for Infectious Disease"/>
            <person name="Wu L."/>
            <person name="Ma J."/>
        </authorList>
    </citation>
    <scope>NUCLEOTIDE SEQUENCE [LARGE SCALE GENOMIC DNA]</scope>
    <source>
        <strain evidence="8">CCUG 53915</strain>
    </source>
</reference>
<dbReference type="Pfam" id="PF02812">
    <property type="entry name" value="ELFV_dehydrog_N"/>
    <property type="match status" value="1"/>
</dbReference>
<comment type="similarity">
    <text evidence="1 4 5">Belongs to the Glu/Leu/Phe/Val dehydrogenases family.</text>
</comment>
<sequence>MKQSYLVTEWVDQKTGAKGYMVIDELKGGFCAGGIRMRQGVTKEEVVRLAETMTIKMAGLGMAVGGAKGGIDFPSNDEESEGVLKRYLEAHAPYIKEYWLTSEDLGTREEDIVRLLNELGIQSSVQAFISKQNNKQLLMKNLQEAMTAIYEGQALTELVTGYGVAVVTEQALKKIGTEPAQAKVSIQGFGSVGASAAKFLYQKGFKIVAVADIDGTIYYKEGLDIDLLLSLKDHRGNINRNGLPERYEQLSGEKWLELDVDVLIPAAIADVINAQNVRFVKANLIVEGANLPVTEEAEAILFEKGVPVIPDFIANSGGAGLFVAVLDGNVDGKAEEIFTFLGGRLTITIDTVLTAVAKENIPARKAAKTLVESLSKEESYL</sequence>
<dbReference type="GO" id="GO:0016491">
    <property type="term" value="F:oxidoreductase activity"/>
    <property type="evidence" value="ECO:0007669"/>
    <property type="project" value="UniProtKB-KW"/>
</dbReference>
<dbReference type="Proteomes" id="UP001597231">
    <property type="component" value="Unassembled WGS sequence"/>
</dbReference>
<evidence type="ECO:0000256" key="5">
    <source>
        <dbReference type="RuleBase" id="RU004417"/>
    </source>
</evidence>
<dbReference type="Pfam" id="PF00208">
    <property type="entry name" value="ELFV_dehydrog"/>
    <property type="match status" value="1"/>
</dbReference>
<evidence type="ECO:0000256" key="4">
    <source>
        <dbReference type="PIRNR" id="PIRNR000185"/>
    </source>
</evidence>
<evidence type="ECO:0000256" key="3">
    <source>
        <dbReference type="ARBA" id="ARBA00023002"/>
    </source>
</evidence>